<name>A0ABU9VNU9_9CLOT</name>
<accession>A0ABU9VNU9</accession>
<keyword evidence="2" id="KW-1185">Reference proteome</keyword>
<proteinExistence type="predicted"/>
<gene>
    <name evidence="1" type="ORF">AAIG11_00060</name>
</gene>
<sequence length="1054" mass="122571">MQRKRIAATFFCLLLLFFLPVIVWYAGEANVLDIVIIDKTVPDASYREHESLVWLLRNQKIVKPDTGGMYDKRVDYYGYFPEREWENRVRSLKTLEKSADLIYIADTYGVYQADLDGENVSGDRSELVYGGITKEEVEVIRKAAYEGAVVVAEFNTFGSPTGYEAREALYDLLGLRWTGWISRYFDDLSPGVEVPDWAVANYQQQQQQNWSYQGSGFVFVDDRDRVIVLEEADVEVGGVSFQWTKEGQAFVGTEETLAYNYWFDIIVPDKADSVLAEYGLRLSESGRSKLETEGIPLTFPAVIRNGTGLYTTYYFAGDFADYPGMPPFYKVAGWTGLMERFSLGLDNRFFWRGYVPLMKQILAEVKLQPHERQLPEGVQLVQDRPVYHEDGTKMVSRTKGRYLQIYGDGQWEDFFVEGVNLGIAFPGRWFTDFPTQESVYMEWFEDIGAMNANSVRVYTLMHPSFYRALLRYNVQHPENPLWLLQEIWPEEHPQENDYLREAYIEAFYKEIEYVVDAVHGNVQIPERRGRAYGDYDADVSSYILGYLVGRELEPEEVAATDKNNDITRFSGDYLRIEQGSPTEVWLAKSCEHVMAYQESIYGWQHPVAIVSWPTLDVMEHDAEWNEEGDKRLEYNDWVSIDIRHFLSGDRMKAGLFGAYHIYPNYPDFMNNTLEYAAYTDDEGVFRYGGYLKHFMEHHQAYPALVAEFGLATGMGNAHESPDGYHHGAMTEVEQGEGIIRMFETIRREGYAGGVIFAWMDEWAKKTWTTEPFMIPYEHNVFWHNAIDPEQNYGIVAMEPIHPSDPQQVVVGNGMIQRMEMAGNEAFFYLSIFFDRKVDLKDQQLLIGLDTYDAEKGTRRYREDISLQAPSGMEFMIQLDQLQGKLMVIPSYNIDRYQFASVMDSEGPFETINPIINSWRMTKDGRLIEEIREEASLLNQGPWEGKPNHWYREENAIYLRVPWGRLLVTDPTTYQVIHDSRTFYDYAARDEFQTVETEGFRVTVLLVEKDGLVIDHLPNSFRMPIEPFRWDSWKEPRYQKRFKASYEILQEYLER</sequence>
<dbReference type="EMBL" id="JBCITM010000001">
    <property type="protein sequence ID" value="MEN1758851.1"/>
    <property type="molecule type" value="Genomic_DNA"/>
</dbReference>
<evidence type="ECO:0000313" key="2">
    <source>
        <dbReference type="Proteomes" id="UP001407405"/>
    </source>
</evidence>
<dbReference type="SUPFAM" id="SSF51445">
    <property type="entry name" value="(Trans)glycosidases"/>
    <property type="match status" value="1"/>
</dbReference>
<protein>
    <submittedName>
        <fullName evidence="1">Uncharacterized protein</fullName>
    </submittedName>
</protein>
<dbReference type="RefSeq" id="WP_343184239.1">
    <property type="nucleotide sequence ID" value="NZ_JBCITM010000001.1"/>
</dbReference>
<evidence type="ECO:0000313" key="1">
    <source>
        <dbReference type="EMBL" id="MEN1758851.1"/>
    </source>
</evidence>
<organism evidence="1 2">
    <name type="scientific">Anoxynatronum sibiricum</name>
    <dbReference type="NCBI Taxonomy" id="210623"/>
    <lineage>
        <taxon>Bacteria</taxon>
        <taxon>Bacillati</taxon>
        <taxon>Bacillota</taxon>
        <taxon>Clostridia</taxon>
        <taxon>Eubacteriales</taxon>
        <taxon>Clostridiaceae</taxon>
        <taxon>Anoxynatronum</taxon>
    </lineage>
</organism>
<dbReference type="Proteomes" id="UP001407405">
    <property type="component" value="Unassembled WGS sequence"/>
</dbReference>
<reference evidence="1 2" key="1">
    <citation type="submission" date="2024-04" db="EMBL/GenBank/DDBJ databases">
        <title>Genome sequencing and metabolic network reconstruction of aminoacids and betaine degradation by Anoxynatronum sibiricum.</title>
        <authorList>
            <person name="Detkova E.N."/>
            <person name="Boltjanskaja Y.V."/>
            <person name="Mardanov A.V."/>
            <person name="Kevbrin V."/>
        </authorList>
    </citation>
    <scope>NUCLEOTIDE SEQUENCE [LARGE SCALE GENOMIC DNA]</scope>
    <source>
        <strain evidence="1 2">Z-7981</strain>
    </source>
</reference>
<dbReference type="InterPro" id="IPR017853">
    <property type="entry name" value="GH"/>
</dbReference>
<comment type="caution">
    <text evidence="1">The sequence shown here is derived from an EMBL/GenBank/DDBJ whole genome shotgun (WGS) entry which is preliminary data.</text>
</comment>